<dbReference type="Proteomes" id="UP000694480">
    <property type="component" value="Unassembled WGS sequence"/>
</dbReference>
<evidence type="ECO:0000259" key="2">
    <source>
        <dbReference type="Pfam" id="PF13239"/>
    </source>
</evidence>
<keyword evidence="4" id="KW-1185">Reference proteome</keyword>
<evidence type="ECO:0000256" key="1">
    <source>
        <dbReference type="SAM" id="Phobius"/>
    </source>
</evidence>
<gene>
    <name evidence="3" type="ORF">IC612_06780</name>
</gene>
<keyword evidence="1" id="KW-1133">Transmembrane helix</keyword>
<accession>A0A930YWB5</accession>
<evidence type="ECO:0000313" key="3">
    <source>
        <dbReference type="EMBL" id="MBF5027499.1"/>
    </source>
</evidence>
<dbReference type="Pfam" id="PF13239">
    <property type="entry name" value="2TM"/>
    <property type="match status" value="1"/>
</dbReference>
<feature type="transmembrane region" description="Helical" evidence="1">
    <location>
        <begin position="55"/>
        <end position="78"/>
    </location>
</feature>
<sequence>MQHSKYNDPRARAKKAVRELKGFYIHLFVYFSVVVGLIAMDWFTGKDDSSFGISWGILFWGIGVLAHGCAVYIPYVFFNSAWEKRMVQKIVNKYGKPSPSDAHYKDRSN</sequence>
<proteinExistence type="predicted"/>
<dbReference type="EMBL" id="JADKYY010000007">
    <property type="protein sequence ID" value="MBF5027499.1"/>
    <property type="molecule type" value="Genomic_DNA"/>
</dbReference>
<feature type="transmembrane region" description="Helical" evidence="1">
    <location>
        <begin position="21"/>
        <end position="43"/>
    </location>
</feature>
<organism evidence="3 4">
    <name type="scientific">Planobacterium oryzisoli</name>
    <dbReference type="NCBI Taxonomy" id="2771435"/>
    <lineage>
        <taxon>Bacteria</taxon>
        <taxon>Pseudomonadati</taxon>
        <taxon>Bacteroidota</taxon>
        <taxon>Flavobacteriia</taxon>
        <taxon>Flavobacteriales</taxon>
        <taxon>Weeksellaceae</taxon>
        <taxon>Chryseobacterium group</taxon>
        <taxon>Chryseobacterium</taxon>
    </lineage>
</organism>
<name>A0A930YWB5_9FLAO</name>
<keyword evidence="1" id="KW-0472">Membrane</keyword>
<evidence type="ECO:0000313" key="4">
    <source>
        <dbReference type="Proteomes" id="UP000694480"/>
    </source>
</evidence>
<keyword evidence="1" id="KW-0812">Transmembrane</keyword>
<feature type="domain" description="2TM" evidence="2">
    <location>
        <begin position="12"/>
        <end position="91"/>
    </location>
</feature>
<dbReference type="AlphaFoldDB" id="A0A930YWB5"/>
<protein>
    <submittedName>
        <fullName evidence="3">2TM domain-containing protein</fullName>
    </submittedName>
</protein>
<comment type="caution">
    <text evidence="3">The sequence shown here is derived from an EMBL/GenBank/DDBJ whole genome shotgun (WGS) entry which is preliminary data.</text>
</comment>
<dbReference type="RefSeq" id="WP_194739427.1">
    <property type="nucleotide sequence ID" value="NZ_JADKYY010000007.1"/>
</dbReference>
<dbReference type="InterPro" id="IPR025698">
    <property type="entry name" value="2TM_dom"/>
</dbReference>
<reference evidence="3" key="1">
    <citation type="submission" date="2020-11" db="EMBL/GenBank/DDBJ databases">
        <title>Genome seq and assembly of Planobacterium sp.</title>
        <authorList>
            <person name="Chhetri G."/>
        </authorList>
    </citation>
    <scope>NUCLEOTIDE SEQUENCE</scope>
    <source>
        <strain evidence="3">GCR5</strain>
    </source>
</reference>